<reference evidence="8" key="2">
    <citation type="submission" date="2025-08" db="UniProtKB">
        <authorList>
            <consortium name="RefSeq"/>
        </authorList>
    </citation>
    <scope>IDENTIFICATION</scope>
    <source>
        <strain evidence="8">S238N-H82</strain>
        <tissue evidence="8">Testes</tissue>
    </source>
</reference>
<keyword evidence="4" id="KW-1133">Transmembrane helix</keyword>
<dbReference type="InterPro" id="IPR035914">
    <property type="entry name" value="Sperma_CUB_dom_sf"/>
</dbReference>
<dbReference type="InterPro" id="IPR042333">
    <property type="entry name" value="LRAD2/Mig-13-like"/>
</dbReference>
<name>A0A9J7KT86_BRAFL</name>
<gene>
    <name evidence="8" type="primary">LOC118411301</name>
</gene>
<dbReference type="Gene3D" id="2.60.120.290">
    <property type="entry name" value="Spermadhesin, CUB domain"/>
    <property type="match status" value="1"/>
</dbReference>
<dbReference type="OrthoDB" id="10035098at2759"/>
<evidence type="ECO:0000256" key="4">
    <source>
        <dbReference type="SAM" id="Phobius"/>
    </source>
</evidence>
<feature type="transmembrane region" description="Helical" evidence="4">
    <location>
        <begin position="278"/>
        <end position="301"/>
    </location>
</feature>
<keyword evidence="4" id="KW-0472">Membrane</keyword>
<accession>A0A9J7KT86</accession>
<evidence type="ECO:0000259" key="6">
    <source>
        <dbReference type="PROSITE" id="PS01180"/>
    </source>
</evidence>
<evidence type="ECO:0000313" key="8">
    <source>
        <dbReference type="RefSeq" id="XP_035669383.1"/>
    </source>
</evidence>
<dbReference type="CDD" id="cd00112">
    <property type="entry name" value="LDLa"/>
    <property type="match status" value="1"/>
</dbReference>
<evidence type="ECO:0000256" key="3">
    <source>
        <dbReference type="SAM" id="MobiDB-lite"/>
    </source>
</evidence>
<evidence type="ECO:0000256" key="1">
    <source>
        <dbReference type="ARBA" id="ARBA00023157"/>
    </source>
</evidence>
<dbReference type="PROSITE" id="PS01180">
    <property type="entry name" value="CUB"/>
    <property type="match status" value="1"/>
</dbReference>
<dbReference type="RefSeq" id="XP_035669383.1">
    <property type="nucleotide sequence ID" value="XM_035813490.1"/>
</dbReference>
<protein>
    <submittedName>
        <fullName evidence="8">Uncharacterized protein LOC118411301 isoform X1</fullName>
    </submittedName>
</protein>
<dbReference type="KEGG" id="bfo:118411301"/>
<sequence>MLRFLFLMFVAFIERTTFSTGLPSYNLDIFVCRTDAILSVEAPAGHVMFDYSARHDCSLQIQAPRGNHGSKFILNFESLQVGTRDRDMGCGDEELRVYNGPAAGGGPYLSVCGDSQEQVLSTGNTVTFRLVVQGDVQGGRFLILYTVVHEPVNGECPQHSYLCVDAGCLSQDVYGDNKCNCPDGSDEADTAICGMSQTALPRETSSGWTQYLHVLNSTTISSDVDFLGDETIPAVQDDTADAKKSSEVDQHRNETSGVKKEDPTVESPPAPEPTVSHIAAGLGGCLAAGSVAAVALILGWLKFKLKSQIRVGSSV</sequence>
<comment type="caution">
    <text evidence="2">Lacks conserved residue(s) required for the propagation of feature annotation.</text>
</comment>
<feature type="compositionally biased region" description="Basic and acidic residues" evidence="3">
    <location>
        <begin position="240"/>
        <end position="263"/>
    </location>
</feature>
<dbReference type="InterPro" id="IPR036055">
    <property type="entry name" value="LDL_receptor-like_sf"/>
</dbReference>
<feature type="signal peptide" evidence="5">
    <location>
        <begin position="1"/>
        <end position="19"/>
    </location>
</feature>
<dbReference type="AlphaFoldDB" id="A0A9J7KT86"/>
<keyword evidence="4" id="KW-0812">Transmembrane</keyword>
<reference evidence="7" key="1">
    <citation type="journal article" date="2020" name="Nat. Ecol. Evol.">
        <title>Deeply conserved synteny resolves early events in vertebrate evolution.</title>
        <authorList>
            <person name="Simakov O."/>
            <person name="Marletaz F."/>
            <person name="Yue J.X."/>
            <person name="O'Connell B."/>
            <person name="Jenkins J."/>
            <person name="Brandt A."/>
            <person name="Calef R."/>
            <person name="Tung C.H."/>
            <person name="Huang T.K."/>
            <person name="Schmutz J."/>
            <person name="Satoh N."/>
            <person name="Yu J.K."/>
            <person name="Putnam N.H."/>
            <person name="Green R.E."/>
            <person name="Rokhsar D.S."/>
        </authorList>
    </citation>
    <scope>NUCLEOTIDE SEQUENCE [LARGE SCALE GENOMIC DNA]</scope>
    <source>
        <strain evidence="7">S238N-H82</strain>
    </source>
</reference>
<dbReference type="SUPFAM" id="SSF49854">
    <property type="entry name" value="Spermadhesin, CUB domain"/>
    <property type="match status" value="1"/>
</dbReference>
<feature type="domain" description="CUB" evidence="6">
    <location>
        <begin position="32"/>
        <end position="148"/>
    </location>
</feature>
<dbReference type="GeneID" id="118411301"/>
<dbReference type="Proteomes" id="UP000001554">
    <property type="component" value="Chromosome 3"/>
</dbReference>
<feature type="region of interest" description="Disordered" evidence="3">
    <location>
        <begin position="237"/>
        <end position="273"/>
    </location>
</feature>
<keyword evidence="1" id="KW-1015">Disulfide bond</keyword>
<keyword evidence="7" id="KW-1185">Reference proteome</keyword>
<dbReference type="SMART" id="SM00042">
    <property type="entry name" value="CUB"/>
    <property type="match status" value="1"/>
</dbReference>
<evidence type="ECO:0000256" key="2">
    <source>
        <dbReference type="PROSITE-ProRule" id="PRU00059"/>
    </source>
</evidence>
<dbReference type="PANTHER" id="PTHR24652">
    <property type="entry name" value="LOW-DENSITY LIPOPROTEIN RECEPTOR CLASS A DOMAIN-CONTAINING PROTEIN 2"/>
    <property type="match status" value="1"/>
</dbReference>
<keyword evidence="5" id="KW-0732">Signal</keyword>
<proteinExistence type="predicted"/>
<evidence type="ECO:0000256" key="5">
    <source>
        <dbReference type="SAM" id="SignalP"/>
    </source>
</evidence>
<dbReference type="SUPFAM" id="SSF57424">
    <property type="entry name" value="LDL receptor-like module"/>
    <property type="match status" value="1"/>
</dbReference>
<dbReference type="InterPro" id="IPR002172">
    <property type="entry name" value="LDrepeatLR_classA_rpt"/>
</dbReference>
<organism evidence="7 8">
    <name type="scientific">Branchiostoma floridae</name>
    <name type="common">Florida lancelet</name>
    <name type="synonym">Amphioxus</name>
    <dbReference type="NCBI Taxonomy" id="7739"/>
    <lineage>
        <taxon>Eukaryota</taxon>
        <taxon>Metazoa</taxon>
        <taxon>Chordata</taxon>
        <taxon>Cephalochordata</taxon>
        <taxon>Leptocardii</taxon>
        <taxon>Amphioxiformes</taxon>
        <taxon>Branchiostomatidae</taxon>
        <taxon>Branchiostoma</taxon>
    </lineage>
</organism>
<feature type="chain" id="PRO_5039935050" evidence="5">
    <location>
        <begin position="20"/>
        <end position="315"/>
    </location>
</feature>
<evidence type="ECO:0000313" key="7">
    <source>
        <dbReference type="Proteomes" id="UP000001554"/>
    </source>
</evidence>
<dbReference type="Pfam" id="PF00431">
    <property type="entry name" value="CUB"/>
    <property type="match status" value="1"/>
</dbReference>
<dbReference type="CDD" id="cd00041">
    <property type="entry name" value="CUB"/>
    <property type="match status" value="1"/>
</dbReference>
<dbReference type="InterPro" id="IPR000859">
    <property type="entry name" value="CUB_dom"/>
</dbReference>